<dbReference type="EnsemblPlants" id="AVESA.00010b.r2.3AG0445890.1">
    <property type="protein sequence ID" value="AVESA.00010b.r2.3AG0445890.1.CDS"/>
    <property type="gene ID" value="AVESA.00010b.r2.3AG0445890"/>
</dbReference>
<reference evidence="1" key="2">
    <citation type="submission" date="2025-09" db="UniProtKB">
        <authorList>
            <consortium name="EnsemblPlants"/>
        </authorList>
    </citation>
    <scope>IDENTIFICATION</scope>
</reference>
<evidence type="ECO:0000313" key="1">
    <source>
        <dbReference type="EnsemblPlants" id="AVESA.00010b.r2.3AG0445890.1.CDS"/>
    </source>
</evidence>
<evidence type="ECO:0000313" key="2">
    <source>
        <dbReference type="Proteomes" id="UP001732700"/>
    </source>
</evidence>
<proteinExistence type="predicted"/>
<protein>
    <submittedName>
        <fullName evidence="1">Uncharacterized protein</fullName>
    </submittedName>
</protein>
<dbReference type="Proteomes" id="UP001732700">
    <property type="component" value="Chromosome 3A"/>
</dbReference>
<name>A0ACD5VKC5_AVESA</name>
<sequence length="115" mass="12134">MRATEALVLACLLAAALPCPQSAVASPASIAGKLVMRGMELRRPIVDSVIAENRSAAEQLPTSAGDGYGGDSLNVFPLLSEMTSPLARDHPFAEQGVVLDHLLASLVVFVVYIFR</sequence>
<organism evidence="1 2">
    <name type="scientific">Avena sativa</name>
    <name type="common">Oat</name>
    <dbReference type="NCBI Taxonomy" id="4498"/>
    <lineage>
        <taxon>Eukaryota</taxon>
        <taxon>Viridiplantae</taxon>
        <taxon>Streptophyta</taxon>
        <taxon>Embryophyta</taxon>
        <taxon>Tracheophyta</taxon>
        <taxon>Spermatophyta</taxon>
        <taxon>Magnoliopsida</taxon>
        <taxon>Liliopsida</taxon>
        <taxon>Poales</taxon>
        <taxon>Poaceae</taxon>
        <taxon>BOP clade</taxon>
        <taxon>Pooideae</taxon>
        <taxon>Poodae</taxon>
        <taxon>Poeae</taxon>
        <taxon>Poeae Chloroplast Group 1 (Aveneae type)</taxon>
        <taxon>Aveninae</taxon>
        <taxon>Avena</taxon>
    </lineage>
</organism>
<reference evidence="1" key="1">
    <citation type="submission" date="2021-05" db="EMBL/GenBank/DDBJ databases">
        <authorList>
            <person name="Scholz U."/>
            <person name="Mascher M."/>
            <person name="Fiebig A."/>
        </authorList>
    </citation>
    <scope>NUCLEOTIDE SEQUENCE [LARGE SCALE GENOMIC DNA]</scope>
</reference>
<accession>A0ACD5VKC5</accession>
<keyword evidence="2" id="KW-1185">Reference proteome</keyword>